<keyword evidence="2" id="KW-1185">Reference proteome</keyword>
<name>A0A1H1FMU5_9BACI</name>
<sequence>MNVPRITFSSDNMTVTEPKSVEIKYTAFKESFVTRQVTGDRWIGDRPLGLNQQLLYMQIPDDLDFHYGPGVFVKFVGEGED</sequence>
<organism evidence="1 2">
    <name type="scientific">Virgibacillus salinus</name>
    <dbReference type="NCBI Taxonomy" id="553311"/>
    <lineage>
        <taxon>Bacteria</taxon>
        <taxon>Bacillati</taxon>
        <taxon>Bacillota</taxon>
        <taxon>Bacilli</taxon>
        <taxon>Bacillales</taxon>
        <taxon>Bacillaceae</taxon>
        <taxon>Virgibacillus</taxon>
    </lineage>
</organism>
<dbReference type="EMBL" id="FNKD01000004">
    <property type="protein sequence ID" value="SDR02214.1"/>
    <property type="molecule type" value="Genomic_DNA"/>
</dbReference>
<accession>A0A1H1FMU5</accession>
<evidence type="ECO:0000313" key="2">
    <source>
        <dbReference type="Proteomes" id="UP000199444"/>
    </source>
</evidence>
<dbReference type="AlphaFoldDB" id="A0A1H1FMU5"/>
<protein>
    <submittedName>
        <fullName evidence="1">Uncharacterized protein</fullName>
    </submittedName>
</protein>
<dbReference type="Proteomes" id="UP000199444">
    <property type="component" value="Unassembled WGS sequence"/>
</dbReference>
<evidence type="ECO:0000313" key="1">
    <source>
        <dbReference type="EMBL" id="SDR02214.1"/>
    </source>
</evidence>
<proteinExistence type="predicted"/>
<gene>
    <name evidence="1" type="ORF">SAMN05216231_3304</name>
</gene>
<reference evidence="1 2" key="1">
    <citation type="submission" date="2016-10" db="EMBL/GenBank/DDBJ databases">
        <authorList>
            <person name="de Groot N.N."/>
        </authorList>
    </citation>
    <scope>NUCLEOTIDE SEQUENCE [LARGE SCALE GENOMIC DNA]</scope>
    <source>
        <strain evidence="1 2">CGMCC 1.10449</strain>
    </source>
</reference>